<feature type="compositionally biased region" description="Polar residues" evidence="1">
    <location>
        <begin position="45"/>
        <end position="56"/>
    </location>
</feature>
<protein>
    <submittedName>
        <fullName evidence="2">Uncharacterized protein</fullName>
    </submittedName>
</protein>
<sequence>MRRDGLPAPEPVAGSSRQGAVQLGPPPHPSFLTPDDLAGLMTDSPGIQPSTIKEFA</sequence>
<name>A0ABQ3UBG8_STRHY</name>
<gene>
    <name evidence="2" type="ORF">TPA0910_73900</name>
</gene>
<feature type="region of interest" description="Disordered" evidence="1">
    <location>
        <begin position="1"/>
        <end position="56"/>
    </location>
</feature>
<comment type="caution">
    <text evidence="2">The sequence shown here is derived from an EMBL/GenBank/DDBJ whole genome shotgun (WGS) entry which is preliminary data.</text>
</comment>
<reference evidence="2" key="1">
    <citation type="submission" date="2024-05" db="EMBL/GenBank/DDBJ databases">
        <title>Whole genome shotgun sequence of Streptomyces hygroscopicus NBRC 113678.</title>
        <authorList>
            <person name="Komaki H."/>
            <person name="Tamura T."/>
        </authorList>
    </citation>
    <scope>NUCLEOTIDE SEQUENCE</scope>
    <source>
        <strain evidence="2">N11-34</strain>
    </source>
</reference>
<organism evidence="2 3">
    <name type="scientific">Streptomyces hygroscopicus</name>
    <dbReference type="NCBI Taxonomy" id="1912"/>
    <lineage>
        <taxon>Bacteria</taxon>
        <taxon>Bacillati</taxon>
        <taxon>Actinomycetota</taxon>
        <taxon>Actinomycetes</taxon>
        <taxon>Kitasatosporales</taxon>
        <taxon>Streptomycetaceae</taxon>
        <taxon>Streptomyces</taxon>
        <taxon>Streptomyces violaceusniger group</taxon>
    </lineage>
</organism>
<dbReference type="EMBL" id="BNEK01000005">
    <property type="protein sequence ID" value="GHJ32957.1"/>
    <property type="molecule type" value="Genomic_DNA"/>
</dbReference>
<evidence type="ECO:0000313" key="2">
    <source>
        <dbReference type="EMBL" id="GHJ32957.1"/>
    </source>
</evidence>
<keyword evidence="3" id="KW-1185">Reference proteome</keyword>
<dbReference type="Proteomes" id="UP001054854">
    <property type="component" value="Unassembled WGS sequence"/>
</dbReference>
<evidence type="ECO:0000256" key="1">
    <source>
        <dbReference type="SAM" id="MobiDB-lite"/>
    </source>
</evidence>
<evidence type="ECO:0000313" key="3">
    <source>
        <dbReference type="Proteomes" id="UP001054854"/>
    </source>
</evidence>
<proteinExistence type="predicted"/>
<accession>A0ABQ3UBG8</accession>